<name>A0A1N6G7S0_9BACT</name>
<evidence type="ECO:0000256" key="3">
    <source>
        <dbReference type="ARBA" id="ARBA00024247"/>
    </source>
</evidence>
<dbReference type="UniPathway" id="UPA00344"/>
<dbReference type="InterPro" id="IPR016155">
    <property type="entry name" value="Mopterin_synth/thiamin_S_b"/>
</dbReference>
<dbReference type="PANTHER" id="PTHR33359">
    <property type="entry name" value="MOLYBDOPTERIN SYNTHASE SULFUR CARRIER SUBUNIT"/>
    <property type="match status" value="1"/>
</dbReference>
<organism evidence="4 5">
    <name type="scientific">Chitinophaga niabensis</name>
    <dbReference type="NCBI Taxonomy" id="536979"/>
    <lineage>
        <taxon>Bacteria</taxon>
        <taxon>Pseudomonadati</taxon>
        <taxon>Bacteroidota</taxon>
        <taxon>Chitinophagia</taxon>
        <taxon>Chitinophagales</taxon>
        <taxon>Chitinophagaceae</taxon>
        <taxon>Chitinophaga</taxon>
    </lineage>
</organism>
<evidence type="ECO:0000256" key="1">
    <source>
        <dbReference type="ARBA" id="ARBA00022741"/>
    </source>
</evidence>
<dbReference type="EMBL" id="FSRA01000001">
    <property type="protein sequence ID" value="SIO03563.1"/>
    <property type="molecule type" value="Genomic_DNA"/>
</dbReference>
<comment type="similarity">
    <text evidence="2">Belongs to the MoaD family.</text>
</comment>
<dbReference type="GO" id="GO:0006777">
    <property type="term" value="P:Mo-molybdopterin cofactor biosynthetic process"/>
    <property type="evidence" value="ECO:0007669"/>
    <property type="project" value="InterPro"/>
</dbReference>
<dbReference type="SUPFAM" id="SSF54285">
    <property type="entry name" value="MoaD/ThiS"/>
    <property type="match status" value="1"/>
</dbReference>
<dbReference type="RefSeq" id="WP_074239669.1">
    <property type="nucleotide sequence ID" value="NZ_FSRA01000001.1"/>
</dbReference>
<keyword evidence="1" id="KW-0547">Nucleotide-binding</keyword>
<accession>A0A1N6G7S0</accession>
<dbReference type="InterPro" id="IPR003749">
    <property type="entry name" value="ThiS/MoaD-like"/>
</dbReference>
<dbReference type="Pfam" id="PF02597">
    <property type="entry name" value="ThiS"/>
    <property type="match status" value="1"/>
</dbReference>
<gene>
    <name evidence="4" type="ORF">SAMN04488055_2626</name>
</gene>
<dbReference type="InterPro" id="IPR012675">
    <property type="entry name" value="Beta-grasp_dom_sf"/>
</dbReference>
<dbReference type="InterPro" id="IPR044672">
    <property type="entry name" value="MOCS2A"/>
</dbReference>
<dbReference type="Gene3D" id="3.10.20.30">
    <property type="match status" value="1"/>
</dbReference>
<protein>
    <recommendedName>
        <fullName evidence="3">Molybdopterin synthase sulfur carrier subunit</fullName>
    </recommendedName>
</protein>
<evidence type="ECO:0000256" key="2">
    <source>
        <dbReference type="ARBA" id="ARBA00024200"/>
    </source>
</evidence>
<dbReference type="Proteomes" id="UP000185003">
    <property type="component" value="Unassembled WGS sequence"/>
</dbReference>
<dbReference type="AlphaFoldDB" id="A0A1N6G7S0"/>
<evidence type="ECO:0000313" key="5">
    <source>
        <dbReference type="Proteomes" id="UP000185003"/>
    </source>
</evidence>
<dbReference type="STRING" id="536979.SAMN04488055_2626"/>
<dbReference type="GO" id="GO:1990133">
    <property type="term" value="C:molybdopterin adenylyltransferase complex"/>
    <property type="evidence" value="ECO:0007669"/>
    <property type="project" value="TreeGrafter"/>
</dbReference>
<reference evidence="4 5" key="1">
    <citation type="submission" date="2016-11" db="EMBL/GenBank/DDBJ databases">
        <authorList>
            <person name="Jaros S."/>
            <person name="Januszkiewicz K."/>
            <person name="Wedrychowicz H."/>
        </authorList>
    </citation>
    <scope>NUCLEOTIDE SEQUENCE [LARGE SCALE GENOMIC DNA]</scope>
    <source>
        <strain evidence="4 5">DSM 24787</strain>
    </source>
</reference>
<proteinExistence type="inferred from homology"/>
<evidence type="ECO:0000313" key="4">
    <source>
        <dbReference type="EMBL" id="SIO03563.1"/>
    </source>
</evidence>
<dbReference type="CDD" id="cd00754">
    <property type="entry name" value="Ubl_MoaD"/>
    <property type="match status" value="1"/>
</dbReference>
<sequence length="77" mass="8424">MRVLLFGIMKDIVAAKTLTIEAELPTVGDLKRWLKQEYPAVQNLKAVMIAVNKTYAADETILSPEDEIAIIPPLSGG</sequence>
<dbReference type="GO" id="GO:0000166">
    <property type="term" value="F:nucleotide binding"/>
    <property type="evidence" value="ECO:0007669"/>
    <property type="project" value="UniProtKB-KW"/>
</dbReference>
<dbReference type="NCBIfam" id="TIGR01682">
    <property type="entry name" value="moaD"/>
    <property type="match status" value="1"/>
</dbReference>
<keyword evidence="5" id="KW-1185">Reference proteome</keyword>
<dbReference type="PANTHER" id="PTHR33359:SF1">
    <property type="entry name" value="MOLYBDOPTERIN SYNTHASE SULFUR CARRIER SUBUNIT"/>
    <property type="match status" value="1"/>
</dbReference>
<dbReference type="OrthoDB" id="598356at2"/>